<reference evidence="2 3" key="1">
    <citation type="submission" date="2021-08" db="EMBL/GenBank/DDBJ databases">
        <authorList>
            <person name="Peeters C."/>
        </authorList>
    </citation>
    <scope>NUCLEOTIDE SEQUENCE [LARGE SCALE GENOMIC DNA]</scope>
    <source>
        <strain evidence="2 3">LMG 21510</strain>
    </source>
</reference>
<dbReference type="RefSeq" id="WP_224042325.1">
    <property type="nucleotide sequence ID" value="NZ_CAJZAH010000002.1"/>
</dbReference>
<gene>
    <name evidence="2" type="ORF">LMG21510_02858</name>
</gene>
<evidence type="ECO:0000259" key="1">
    <source>
        <dbReference type="Pfam" id="PF04754"/>
    </source>
</evidence>
<dbReference type="Proteomes" id="UP000721236">
    <property type="component" value="Unassembled WGS sequence"/>
</dbReference>
<name>A0ABM8X609_9BURK</name>
<comment type="caution">
    <text evidence="2">The sequence shown here is derived from an EMBL/GenBank/DDBJ whole genome shotgun (WGS) entry which is preliminary data.</text>
</comment>
<accession>A0ABM8X609</accession>
<dbReference type="PANTHER" id="PTHR34611:SF2">
    <property type="entry name" value="INACTIVE RECOMBINATION-PROMOTING NUCLEASE-LIKE PROTEIN RPNE-RELATED"/>
    <property type="match status" value="1"/>
</dbReference>
<evidence type="ECO:0000313" key="2">
    <source>
        <dbReference type="EMBL" id="CAG9175391.1"/>
    </source>
</evidence>
<dbReference type="EMBL" id="CAJZAH010000002">
    <property type="protein sequence ID" value="CAG9175391.1"/>
    <property type="molecule type" value="Genomic_DNA"/>
</dbReference>
<dbReference type="InterPro" id="IPR051699">
    <property type="entry name" value="Rpn/YhgA-like_nuclease"/>
</dbReference>
<keyword evidence="3" id="KW-1185">Reference proteome</keyword>
<feature type="domain" description="Transposase (putative) YhgA-like" evidence="1">
    <location>
        <begin position="6"/>
        <end position="207"/>
    </location>
</feature>
<proteinExistence type="predicted"/>
<dbReference type="Pfam" id="PF04754">
    <property type="entry name" value="Transposase_31"/>
    <property type="match status" value="1"/>
</dbReference>
<protein>
    <recommendedName>
        <fullName evidence="1">Transposase (putative) YhgA-like domain-containing protein</fullName>
    </recommendedName>
</protein>
<dbReference type="PANTHER" id="PTHR34611">
    <property type="match status" value="1"/>
</dbReference>
<sequence>MTKAFDAPYKLLFSSPDLVRDLILGFIPDAWLHTLDFDTLEKVSGNFVTDCLRERANDVVWRVKASEEWVYLYLLIEFQSTVDRYMALRVMTYLGLLYQDVVRGRVAQGGGALPPVLPIVLYNGERPWTAATDIAALLPRIPGPVGRYQPRLSYLLIDQNQFEPADLARMQNLMAWVIRFERPQSDGAMVDLVGQLDEMLAGKEELKQTFVQFIHAVLSRKEGGYFALSPAGNLQEMQMSLHERFETWKQNYKREGLDEGLKEGLKEGKATALRQLLSQRFGRLAPELDARIDAASVQQIDVWLSRVLRAETLHDIVGHD</sequence>
<evidence type="ECO:0000313" key="3">
    <source>
        <dbReference type="Proteomes" id="UP000721236"/>
    </source>
</evidence>
<organism evidence="2 3">
    <name type="scientific">Cupriavidus respiraculi</name>
    <dbReference type="NCBI Taxonomy" id="195930"/>
    <lineage>
        <taxon>Bacteria</taxon>
        <taxon>Pseudomonadati</taxon>
        <taxon>Pseudomonadota</taxon>
        <taxon>Betaproteobacteria</taxon>
        <taxon>Burkholderiales</taxon>
        <taxon>Burkholderiaceae</taxon>
        <taxon>Cupriavidus</taxon>
    </lineage>
</organism>
<dbReference type="InterPro" id="IPR006842">
    <property type="entry name" value="Transposase_31"/>
</dbReference>